<dbReference type="AlphaFoldDB" id="A0A8H6VGB2"/>
<evidence type="ECO:0000313" key="5">
    <source>
        <dbReference type="Proteomes" id="UP000660729"/>
    </source>
</evidence>
<comment type="similarity">
    <text evidence="1 3">Belongs to the short-chain dehydrogenases/reductases (SDR) family.</text>
</comment>
<proteinExistence type="inferred from homology"/>
<dbReference type="PRINTS" id="PR00081">
    <property type="entry name" value="GDHRDH"/>
</dbReference>
<dbReference type="CDD" id="cd05233">
    <property type="entry name" value="SDR_c"/>
    <property type="match status" value="1"/>
</dbReference>
<keyword evidence="2" id="KW-0560">Oxidoreductase</keyword>
<dbReference type="PRINTS" id="PR00080">
    <property type="entry name" value="SDRFAMILY"/>
</dbReference>
<comment type="caution">
    <text evidence="4">The sequence shown here is derived from an EMBL/GenBank/DDBJ whole genome shotgun (WGS) entry which is preliminary data.</text>
</comment>
<dbReference type="PANTHER" id="PTHR42901:SF1">
    <property type="entry name" value="ALCOHOL DEHYDROGENASE"/>
    <property type="match status" value="1"/>
</dbReference>
<organism evidence="4 5">
    <name type="scientific">Pseudocercospora fuligena</name>
    <dbReference type="NCBI Taxonomy" id="685502"/>
    <lineage>
        <taxon>Eukaryota</taxon>
        <taxon>Fungi</taxon>
        <taxon>Dikarya</taxon>
        <taxon>Ascomycota</taxon>
        <taxon>Pezizomycotina</taxon>
        <taxon>Dothideomycetes</taxon>
        <taxon>Dothideomycetidae</taxon>
        <taxon>Mycosphaerellales</taxon>
        <taxon>Mycosphaerellaceae</taxon>
        <taxon>Pseudocercospora</taxon>
    </lineage>
</organism>
<name>A0A8H6VGB2_9PEZI</name>
<dbReference type="Proteomes" id="UP000660729">
    <property type="component" value="Unassembled WGS sequence"/>
</dbReference>
<gene>
    <name evidence="4" type="ORF">HII31_11673</name>
</gene>
<dbReference type="SUPFAM" id="SSF51735">
    <property type="entry name" value="NAD(P)-binding Rossmann-fold domains"/>
    <property type="match status" value="1"/>
</dbReference>
<dbReference type="PANTHER" id="PTHR42901">
    <property type="entry name" value="ALCOHOL DEHYDROGENASE"/>
    <property type="match status" value="1"/>
</dbReference>
<evidence type="ECO:0000256" key="2">
    <source>
        <dbReference type="ARBA" id="ARBA00023002"/>
    </source>
</evidence>
<sequence length="344" mass="37706">MSNAEQLQKLINEVLQATADPFSAKSATGNGYTAAEYHDTYDFINTTQLNLSGRSALITGASKGIGRSTAVSYARAGCSKLVLAARSALEEVEQEVLDAAEAAGKPVPYILKLTLDVTEEQSVKKAAEKLRTTLGDGLDILVNNAGYLGEWKPIVETSADDFLYHLMVNIFGPFLCTKYFLPMILKKSEGLKTVANVSSVAAHMFTGPGSGYLVSKFAELRFTEVLDLDCKSDGLITFSYHPGGVDTELSRHLPKIMQENLIDTPQLGGDTMVWLTAKRREWLCGRYVSCNWDMQELEKRQQEIVANNELKVRLRVGGPPDLTEDRRDSKAAAAVANFGKLLRT</sequence>
<dbReference type="GO" id="GO:0016491">
    <property type="term" value="F:oxidoreductase activity"/>
    <property type="evidence" value="ECO:0007669"/>
    <property type="project" value="UniProtKB-KW"/>
</dbReference>
<evidence type="ECO:0000256" key="3">
    <source>
        <dbReference type="RuleBase" id="RU000363"/>
    </source>
</evidence>
<evidence type="ECO:0000313" key="4">
    <source>
        <dbReference type="EMBL" id="KAF7187064.1"/>
    </source>
</evidence>
<dbReference type="InterPro" id="IPR036291">
    <property type="entry name" value="NAD(P)-bd_dom_sf"/>
</dbReference>
<reference evidence="4" key="1">
    <citation type="submission" date="2020-04" db="EMBL/GenBank/DDBJ databases">
        <title>Draft genome resource of the tomato pathogen Pseudocercospora fuligena.</title>
        <authorList>
            <person name="Zaccaron A."/>
        </authorList>
    </citation>
    <scope>NUCLEOTIDE SEQUENCE</scope>
    <source>
        <strain evidence="4">PF001</strain>
    </source>
</reference>
<dbReference type="Gene3D" id="3.40.50.720">
    <property type="entry name" value="NAD(P)-binding Rossmann-like Domain"/>
    <property type="match status" value="1"/>
</dbReference>
<dbReference type="EMBL" id="JABCIY010000241">
    <property type="protein sequence ID" value="KAF7187064.1"/>
    <property type="molecule type" value="Genomic_DNA"/>
</dbReference>
<protein>
    <submittedName>
        <fullName evidence="4">Short chain dehydrogenase citE</fullName>
    </submittedName>
</protein>
<keyword evidence="5" id="KW-1185">Reference proteome</keyword>
<accession>A0A8H6VGB2</accession>
<dbReference type="InterPro" id="IPR002347">
    <property type="entry name" value="SDR_fam"/>
</dbReference>
<dbReference type="OrthoDB" id="1933717at2759"/>
<dbReference type="Pfam" id="PF00106">
    <property type="entry name" value="adh_short"/>
    <property type="match status" value="1"/>
</dbReference>
<evidence type="ECO:0000256" key="1">
    <source>
        <dbReference type="ARBA" id="ARBA00006484"/>
    </source>
</evidence>